<dbReference type="AlphaFoldDB" id="A0A6A5KC30"/>
<dbReference type="EMBL" id="ML975314">
    <property type="protein sequence ID" value="KAF1833711.1"/>
    <property type="molecule type" value="Genomic_DNA"/>
</dbReference>
<accession>A0A6A5KC30</accession>
<proteinExistence type="predicted"/>
<protein>
    <submittedName>
        <fullName evidence="2">Uncharacterized protein</fullName>
    </submittedName>
</protein>
<feature type="region of interest" description="Disordered" evidence="1">
    <location>
        <begin position="301"/>
        <end position="320"/>
    </location>
</feature>
<name>A0A6A5KC30_9PLEO</name>
<sequence length="548" mass="60795">MSNSPIPRTGVYRSSYGPPTPSPLPLLWDDALDSLIRRTLRAYFLITSYERDSHGGTRWSSEDIAHIEAVGKYLPENVRVLDDWQHTIGREGEKDASTMGKIRYGAEQVRRCCEQIQGLIETTERIPIIQRITRGSPERGDQSDSADINVAGPRARGKLVNGMKMDISTDLSDRKESPIDPIDPIDAALRAAWATTFSTTRGRFGTFDSFSLAEIEDSSFRPSMLWSILPTVVSNRLPAIPSLRQSLIDVRSRSTHSKCNSVTELPHPETPPPGYSSIPPSGSVTPHRLSVALGEAEFDLADNTSERPGSSRSTLPPLFDTPETSTGIRWKYASLGTSLMAQASRESNTLISSSDETSTRLTRQLYMHGMTYLLRGLPAQLTQEEMLSLQAALPQGLETKNDLDTNGLLLISQRDQSPQRTAPQDVTLLHRITATIVLQSFIIVQLLLPYIKLFLSHTYQFERKHQITKRLVNTGVTTVDELGRRSLRLSQTVCQMNDGMVGQAINEMTIWWVRGVTGGVQEGLADGLKALRCSESSRRGQTMERTGT</sequence>
<dbReference type="Proteomes" id="UP000800040">
    <property type="component" value="Unassembled WGS sequence"/>
</dbReference>
<keyword evidence="3" id="KW-1185">Reference proteome</keyword>
<feature type="region of interest" description="Disordered" evidence="1">
    <location>
        <begin position="254"/>
        <end position="283"/>
    </location>
</feature>
<evidence type="ECO:0000313" key="2">
    <source>
        <dbReference type="EMBL" id="KAF1833711.1"/>
    </source>
</evidence>
<dbReference type="OrthoDB" id="190201at2759"/>
<reference evidence="2" key="1">
    <citation type="submission" date="2020-01" db="EMBL/GenBank/DDBJ databases">
        <authorList>
            <consortium name="DOE Joint Genome Institute"/>
            <person name="Haridas S."/>
            <person name="Albert R."/>
            <person name="Binder M."/>
            <person name="Bloem J."/>
            <person name="Labutti K."/>
            <person name="Salamov A."/>
            <person name="Andreopoulos B."/>
            <person name="Baker S.E."/>
            <person name="Barry K."/>
            <person name="Bills G."/>
            <person name="Bluhm B.H."/>
            <person name="Cannon C."/>
            <person name="Castanera R."/>
            <person name="Culley D.E."/>
            <person name="Daum C."/>
            <person name="Ezra D."/>
            <person name="Gonzalez J.B."/>
            <person name="Henrissat B."/>
            <person name="Kuo A."/>
            <person name="Liang C."/>
            <person name="Lipzen A."/>
            <person name="Lutzoni F."/>
            <person name="Magnuson J."/>
            <person name="Mondo S."/>
            <person name="Nolan M."/>
            <person name="Ohm R."/>
            <person name="Pangilinan J."/>
            <person name="Park H.-J."/>
            <person name="Ramirez L."/>
            <person name="Alfaro M."/>
            <person name="Sun H."/>
            <person name="Tritt A."/>
            <person name="Yoshinaga Y."/>
            <person name="Zwiers L.-H."/>
            <person name="Turgeon B.G."/>
            <person name="Goodwin S.B."/>
            <person name="Spatafora J.W."/>
            <person name="Crous P.W."/>
            <person name="Grigoriev I.V."/>
        </authorList>
    </citation>
    <scope>NUCLEOTIDE SEQUENCE</scope>
    <source>
        <strain evidence="2">P77</strain>
    </source>
</reference>
<evidence type="ECO:0000256" key="1">
    <source>
        <dbReference type="SAM" id="MobiDB-lite"/>
    </source>
</evidence>
<gene>
    <name evidence="2" type="ORF">BDW02DRAFT_598869</name>
</gene>
<organism evidence="2 3">
    <name type="scientific">Decorospora gaudefroyi</name>
    <dbReference type="NCBI Taxonomy" id="184978"/>
    <lineage>
        <taxon>Eukaryota</taxon>
        <taxon>Fungi</taxon>
        <taxon>Dikarya</taxon>
        <taxon>Ascomycota</taxon>
        <taxon>Pezizomycotina</taxon>
        <taxon>Dothideomycetes</taxon>
        <taxon>Pleosporomycetidae</taxon>
        <taxon>Pleosporales</taxon>
        <taxon>Pleosporineae</taxon>
        <taxon>Pleosporaceae</taxon>
        <taxon>Decorospora</taxon>
    </lineage>
</organism>
<feature type="compositionally biased region" description="Polar residues" evidence="1">
    <location>
        <begin position="302"/>
        <end position="314"/>
    </location>
</feature>
<evidence type="ECO:0000313" key="3">
    <source>
        <dbReference type="Proteomes" id="UP000800040"/>
    </source>
</evidence>